<dbReference type="RefSeq" id="WP_104974750.1">
    <property type="nucleotide sequence ID" value="NZ_CP014134.1"/>
</dbReference>
<accession>A0ABM6SC18</accession>
<evidence type="ECO:0000313" key="2">
    <source>
        <dbReference type="Proteomes" id="UP000237665"/>
    </source>
</evidence>
<reference evidence="2" key="1">
    <citation type="submission" date="2017-12" db="EMBL/GenBank/DDBJ databases">
        <title>FDA dAtabase for Regulatory Grade micrObial Sequences (FDA-ARGOS): Supporting development and validation of Infectious Disease Dx tests.</title>
        <authorList>
            <person name="Hoffmann M."/>
            <person name="Allard M."/>
            <person name="Evans P."/>
            <person name="Brown E."/>
            <person name="Tallon L.J."/>
            <person name="Sadzewicz L."/>
            <person name="Sengamalay N."/>
            <person name="Ott S."/>
            <person name="Godinez A."/>
            <person name="Nagaraj S."/>
            <person name="Vavikolanu K."/>
            <person name="Aluvathingal J."/>
            <person name="Nadendla S."/>
            <person name="Hobson J."/>
            <person name="Sichtig H."/>
        </authorList>
    </citation>
    <scope>NUCLEOTIDE SEQUENCE [LARGE SCALE GENOMIC DNA]</scope>
    <source>
        <strain evidence="2">LMG 3418</strain>
    </source>
</reference>
<protein>
    <submittedName>
        <fullName evidence="1">Uncharacterized protein</fullName>
    </submittedName>
</protein>
<dbReference type="InterPro" id="IPR027417">
    <property type="entry name" value="P-loop_NTPase"/>
</dbReference>
<sequence length="65" mass="7469">MTQLYAEQPEDTQVISAMYRGNGGIDAINQLCQQRYPPHGKRLEFEVNGTPNYLEIRENDPVLFV</sequence>
<name>A0ABM6SC18_9VIBR</name>
<dbReference type="EMBL" id="CP014134">
    <property type="protein sequence ID" value="AVH27800.1"/>
    <property type="molecule type" value="Genomic_DNA"/>
</dbReference>
<organism evidence="1 2">
    <name type="scientific">Vibrio diabolicus</name>
    <dbReference type="NCBI Taxonomy" id="50719"/>
    <lineage>
        <taxon>Bacteria</taxon>
        <taxon>Pseudomonadati</taxon>
        <taxon>Pseudomonadota</taxon>
        <taxon>Gammaproteobacteria</taxon>
        <taxon>Vibrionales</taxon>
        <taxon>Vibrionaceae</taxon>
        <taxon>Vibrio</taxon>
        <taxon>Vibrio diabolicus subgroup</taxon>
    </lineage>
</organism>
<gene>
    <name evidence="1" type="ORF">AL468_11795</name>
</gene>
<proteinExistence type="predicted"/>
<dbReference type="Proteomes" id="UP000237665">
    <property type="component" value="Chromosome 1"/>
</dbReference>
<dbReference type="Gene3D" id="3.40.50.300">
    <property type="entry name" value="P-loop containing nucleotide triphosphate hydrolases"/>
    <property type="match status" value="1"/>
</dbReference>
<dbReference type="Gene3D" id="2.30.30.940">
    <property type="match status" value="1"/>
</dbReference>
<evidence type="ECO:0000313" key="1">
    <source>
        <dbReference type="EMBL" id="AVH27800.1"/>
    </source>
</evidence>
<keyword evidence="2" id="KW-1185">Reference proteome</keyword>